<dbReference type="NCBIfam" id="TIGR02872">
    <property type="entry name" value="spore_ytvI"/>
    <property type="match status" value="1"/>
</dbReference>
<name>A0AAE3DXC8_9FIRM</name>
<dbReference type="InterPro" id="IPR002549">
    <property type="entry name" value="AI-2E-like"/>
</dbReference>
<dbReference type="EMBL" id="JAJEQM010000003">
    <property type="protein sequence ID" value="MCC2209743.1"/>
    <property type="molecule type" value="Genomic_DNA"/>
</dbReference>
<proteinExistence type="inferred from homology"/>
<evidence type="ECO:0000256" key="2">
    <source>
        <dbReference type="ARBA" id="ARBA00009773"/>
    </source>
</evidence>
<feature type="transmembrane region" description="Helical" evidence="6">
    <location>
        <begin position="72"/>
        <end position="94"/>
    </location>
</feature>
<evidence type="ECO:0000313" key="8">
    <source>
        <dbReference type="Proteomes" id="UP001198242"/>
    </source>
</evidence>
<comment type="caution">
    <text evidence="7">The sequence shown here is derived from an EMBL/GenBank/DDBJ whole genome shotgun (WGS) entry which is preliminary data.</text>
</comment>
<evidence type="ECO:0000256" key="1">
    <source>
        <dbReference type="ARBA" id="ARBA00004141"/>
    </source>
</evidence>
<dbReference type="GO" id="GO:0016020">
    <property type="term" value="C:membrane"/>
    <property type="evidence" value="ECO:0007669"/>
    <property type="project" value="UniProtKB-SubCell"/>
</dbReference>
<evidence type="ECO:0000256" key="5">
    <source>
        <dbReference type="ARBA" id="ARBA00023136"/>
    </source>
</evidence>
<keyword evidence="3 6" id="KW-0812">Transmembrane</keyword>
<feature type="transmembrane region" description="Helical" evidence="6">
    <location>
        <begin position="32"/>
        <end position="51"/>
    </location>
</feature>
<evidence type="ECO:0000256" key="3">
    <source>
        <dbReference type="ARBA" id="ARBA00022692"/>
    </source>
</evidence>
<accession>A0AAE3DXC8</accession>
<comment type="subcellular location">
    <subcellularLocation>
        <location evidence="1">Membrane</location>
        <topology evidence="1">Multi-pass membrane protein</topology>
    </subcellularLocation>
</comment>
<gene>
    <name evidence="7" type="primary">ytvI</name>
    <name evidence="7" type="ORF">LKE05_02900</name>
</gene>
<dbReference type="PANTHER" id="PTHR21716">
    <property type="entry name" value="TRANSMEMBRANE PROTEIN"/>
    <property type="match status" value="1"/>
</dbReference>
<dbReference type="InterPro" id="IPR014227">
    <property type="entry name" value="YtvI-like"/>
</dbReference>
<feature type="transmembrane region" description="Helical" evidence="6">
    <location>
        <begin position="289"/>
        <end position="309"/>
    </location>
</feature>
<evidence type="ECO:0000256" key="6">
    <source>
        <dbReference type="SAM" id="Phobius"/>
    </source>
</evidence>
<dbReference type="RefSeq" id="WP_308455874.1">
    <property type="nucleotide sequence ID" value="NZ_JAJEQM010000003.1"/>
</dbReference>
<evidence type="ECO:0000313" key="7">
    <source>
        <dbReference type="EMBL" id="MCC2209743.1"/>
    </source>
</evidence>
<keyword evidence="8" id="KW-1185">Reference proteome</keyword>
<feature type="transmembrane region" description="Helical" evidence="6">
    <location>
        <begin position="172"/>
        <end position="191"/>
    </location>
</feature>
<feature type="transmembrane region" description="Helical" evidence="6">
    <location>
        <begin position="329"/>
        <end position="355"/>
    </location>
</feature>
<protein>
    <submittedName>
        <fullName evidence="7">Sporulation integral membrane protein YtvI</fullName>
    </submittedName>
</protein>
<feature type="transmembrane region" description="Helical" evidence="6">
    <location>
        <begin position="7"/>
        <end position="26"/>
    </location>
</feature>
<feature type="transmembrane region" description="Helical" evidence="6">
    <location>
        <begin position="255"/>
        <end position="277"/>
    </location>
</feature>
<dbReference type="GO" id="GO:0055085">
    <property type="term" value="P:transmembrane transport"/>
    <property type="evidence" value="ECO:0007669"/>
    <property type="project" value="TreeGrafter"/>
</dbReference>
<dbReference type="Pfam" id="PF01594">
    <property type="entry name" value="AI-2E_transport"/>
    <property type="match status" value="1"/>
</dbReference>
<reference evidence="7 8" key="1">
    <citation type="submission" date="2021-10" db="EMBL/GenBank/DDBJ databases">
        <title>Anaerobic single-cell dispensing facilitates the cultivation of human gut bacteria.</title>
        <authorList>
            <person name="Afrizal A."/>
        </authorList>
    </citation>
    <scope>NUCLEOTIDE SEQUENCE [LARGE SCALE GENOMIC DNA]</scope>
    <source>
        <strain evidence="7 8">CLA-AA-H232</strain>
    </source>
</reference>
<dbReference type="Proteomes" id="UP001198242">
    <property type="component" value="Unassembled WGS sequence"/>
</dbReference>
<sequence length="395" mass="43878">MKLKKNWVKIVLFVLGVVILAVAAYICLPKILQLLGFLVKLFLPFLLGYLFSMAVNPLADTLQKRLKIPRGLSAVLVIVLIVGIFGGVLTFAIWKIVDEGRMLYTQFPTIYENIQNSTKALGEKWSVVYMNLPSNIQQAITSAGETISSKAAEFINMKSTPMVDYAGNFAKALPSVFIGIVVFILSSYFMVSENKTVMSTVQGVFSPKFVDRLNLIKTELKKYLGGYIKVQGILMCIAFAIMFIGLSILDIEYALLIALGIAFLDALPFFGSGLVLWPWSLISFLNGNIKLGVGLIVIYAAVALMRHFTEPKLVSSRIGMNPILTLMSMYIGYRTLSIGGMILGPIILMLIISFYKAGVFDAPIRLLKRIGRFIKEQCLLFKDFVINLMGSDWNE</sequence>
<dbReference type="AlphaFoldDB" id="A0AAE3DXC8"/>
<evidence type="ECO:0000256" key="4">
    <source>
        <dbReference type="ARBA" id="ARBA00022989"/>
    </source>
</evidence>
<comment type="similarity">
    <text evidence="2">Belongs to the autoinducer-2 exporter (AI-2E) (TC 2.A.86) family.</text>
</comment>
<organism evidence="7 8">
    <name type="scientific">Hominilimicola fabiformis</name>
    <dbReference type="NCBI Taxonomy" id="2885356"/>
    <lineage>
        <taxon>Bacteria</taxon>
        <taxon>Bacillati</taxon>
        <taxon>Bacillota</taxon>
        <taxon>Clostridia</taxon>
        <taxon>Eubacteriales</taxon>
        <taxon>Oscillospiraceae</taxon>
        <taxon>Hominilimicola</taxon>
    </lineage>
</organism>
<dbReference type="PANTHER" id="PTHR21716:SF68">
    <property type="entry name" value="TRANSPORT PROTEIN YTVI-RELATED"/>
    <property type="match status" value="1"/>
</dbReference>
<feature type="transmembrane region" description="Helical" evidence="6">
    <location>
        <begin position="227"/>
        <end position="249"/>
    </location>
</feature>
<keyword evidence="4 6" id="KW-1133">Transmembrane helix</keyword>
<keyword evidence="5 6" id="KW-0472">Membrane</keyword>